<dbReference type="InterPro" id="IPR001460">
    <property type="entry name" value="PCN-bd_Tpept"/>
</dbReference>
<evidence type="ECO:0000256" key="17">
    <source>
        <dbReference type="SAM" id="Phobius"/>
    </source>
</evidence>
<feature type="domain" description="Penicillin-binding protein transpeptidase" evidence="18">
    <location>
        <begin position="406"/>
        <end position="662"/>
    </location>
</feature>
<evidence type="ECO:0000256" key="6">
    <source>
        <dbReference type="ARBA" id="ARBA00022670"/>
    </source>
</evidence>
<sequence>MKKGKINLSGLLLSSLLDTFFKLLYFFVNLLVLIGETTRKIVTFFANLVLNFIRLIVRLVRKIRLPKFKPRKLPKVKIAKVKVRSRFFDYLSIKLRYLFFGSLLTLIILFFYQSYVFVKSLPSPQNIGKVNFPLSTHIYDRNGKLLYEVYRDQNRTPIRIEELPSYVKESTIAVEDKDFYKHNGVSPIGGILRALKDTAVEGDLQGGSTITQQLVKSSLLTSERTIKRKFREIILALWTERIFSKDRILEMYLNQVPYGGSSYGIEEAAKTYFGKPAKDLTLSEAALLAGLPQAPTLYSPYVNPNKAVSRRNDILRLMKKLKYISDDEMAQAIKEEVNIVPLETKISAPHFVYYVKSELEDFFGIKQVEEGGFKVVSTVDLDIQNKAEEILREELEKIRHLNVTNGAILITRPKSGEILAMVGSIDYHTTPFGAFNVTTALRQPGSSIKPIMYSLALDRNYTAATIIDDSAVTFQLGGGQSYKPVNYDGRFHGRVTLRLALANSFNVPAVKVLNTVGVDNFIRQGQKMGIGTWNDPSRFGLALTLGGGEVKLVDMATAYGVLANQGYKVNLTPFMKVEDTSGNIILEANNSRNKILNEGIAYIVSDILSDNFSRQLAFGSGSLLEIPGYRVAVKTGTTDEKKDNLTIGYNPEFLVAVWVGNNDNAPMNPYLTSGVTGAAPIWNKMMTYLLNNYGNGNTWYSKPENVVERTCYFGRVEYFLQGTENSVSCKDSLLKTSPTPKKD</sequence>
<dbReference type="SUPFAM" id="SSF53955">
    <property type="entry name" value="Lysozyme-like"/>
    <property type="match status" value="1"/>
</dbReference>
<dbReference type="SUPFAM" id="SSF56601">
    <property type="entry name" value="beta-lactamase/transpeptidase-like"/>
    <property type="match status" value="1"/>
</dbReference>
<keyword evidence="7" id="KW-0328">Glycosyltransferase</keyword>
<evidence type="ECO:0000256" key="11">
    <source>
        <dbReference type="ARBA" id="ARBA00022984"/>
    </source>
</evidence>
<dbReference type="GO" id="GO:0006508">
    <property type="term" value="P:proteolysis"/>
    <property type="evidence" value="ECO:0007669"/>
    <property type="project" value="UniProtKB-KW"/>
</dbReference>
<evidence type="ECO:0000313" key="20">
    <source>
        <dbReference type="EMBL" id="OGK25034.1"/>
    </source>
</evidence>
<dbReference type="GO" id="GO:0071555">
    <property type="term" value="P:cell wall organization"/>
    <property type="evidence" value="ECO:0007669"/>
    <property type="project" value="UniProtKB-KW"/>
</dbReference>
<organism evidence="20 21">
    <name type="scientific">Candidatus Roizmanbacteria bacterium RIFCSPHIGHO2_02_FULL_38_11</name>
    <dbReference type="NCBI Taxonomy" id="1802039"/>
    <lineage>
        <taxon>Bacteria</taxon>
        <taxon>Candidatus Roizmaniibacteriota</taxon>
    </lineage>
</organism>
<evidence type="ECO:0000256" key="8">
    <source>
        <dbReference type="ARBA" id="ARBA00022679"/>
    </source>
</evidence>
<reference evidence="20 21" key="1">
    <citation type="journal article" date="2016" name="Nat. Commun.">
        <title>Thousands of microbial genomes shed light on interconnected biogeochemical processes in an aquifer system.</title>
        <authorList>
            <person name="Anantharaman K."/>
            <person name="Brown C.T."/>
            <person name="Hug L.A."/>
            <person name="Sharon I."/>
            <person name="Castelle C.J."/>
            <person name="Probst A.J."/>
            <person name="Thomas B.C."/>
            <person name="Singh A."/>
            <person name="Wilkins M.J."/>
            <person name="Karaoz U."/>
            <person name="Brodie E.L."/>
            <person name="Williams K.H."/>
            <person name="Hubbard S.S."/>
            <person name="Banfield J.F."/>
        </authorList>
    </citation>
    <scope>NUCLEOTIDE SEQUENCE [LARGE SCALE GENOMIC DNA]</scope>
</reference>
<proteinExistence type="inferred from homology"/>
<dbReference type="Pfam" id="PF00912">
    <property type="entry name" value="Transgly"/>
    <property type="match status" value="1"/>
</dbReference>
<dbReference type="Pfam" id="PF00905">
    <property type="entry name" value="Transpeptidase"/>
    <property type="match status" value="1"/>
</dbReference>
<evidence type="ECO:0000313" key="21">
    <source>
        <dbReference type="Proteomes" id="UP000177913"/>
    </source>
</evidence>
<dbReference type="NCBIfam" id="TIGR02074">
    <property type="entry name" value="PBP_1a_fam"/>
    <property type="match status" value="1"/>
</dbReference>
<comment type="caution">
    <text evidence="20">The sequence shown here is derived from an EMBL/GenBank/DDBJ whole genome shotgun (WGS) entry which is preliminary data.</text>
</comment>
<evidence type="ECO:0000256" key="10">
    <source>
        <dbReference type="ARBA" id="ARBA00022960"/>
    </source>
</evidence>
<dbReference type="InterPro" id="IPR036950">
    <property type="entry name" value="PBP_transglycosylase"/>
</dbReference>
<evidence type="ECO:0000256" key="16">
    <source>
        <dbReference type="ARBA" id="ARBA00049902"/>
    </source>
</evidence>
<comment type="subcellular location">
    <subcellularLocation>
        <location evidence="1">Cell membrane</location>
    </subcellularLocation>
</comment>
<dbReference type="PANTHER" id="PTHR32282:SF11">
    <property type="entry name" value="PENICILLIN-BINDING PROTEIN 1B"/>
    <property type="match status" value="1"/>
</dbReference>
<evidence type="ECO:0000256" key="4">
    <source>
        <dbReference type="ARBA" id="ARBA00022475"/>
    </source>
</evidence>
<evidence type="ECO:0000256" key="15">
    <source>
        <dbReference type="ARBA" id="ARBA00034000"/>
    </source>
</evidence>
<accession>A0A1F7H2A8</accession>
<keyword evidence="4" id="KW-1003">Cell membrane</keyword>
<comment type="catalytic activity">
    <reaction evidence="15">
        <text>Preferential cleavage: (Ac)2-L-Lys-D-Ala-|-D-Ala. Also transpeptidation of peptidyl-alanyl moieties that are N-acyl substituents of D-alanine.</text>
        <dbReference type="EC" id="3.4.16.4"/>
    </reaction>
</comment>
<evidence type="ECO:0000259" key="19">
    <source>
        <dbReference type="Pfam" id="PF00912"/>
    </source>
</evidence>
<dbReference type="GO" id="GO:0030288">
    <property type="term" value="C:outer membrane-bounded periplasmic space"/>
    <property type="evidence" value="ECO:0007669"/>
    <property type="project" value="TreeGrafter"/>
</dbReference>
<evidence type="ECO:0000256" key="9">
    <source>
        <dbReference type="ARBA" id="ARBA00022801"/>
    </source>
</evidence>
<evidence type="ECO:0000259" key="18">
    <source>
        <dbReference type="Pfam" id="PF00905"/>
    </source>
</evidence>
<dbReference type="AlphaFoldDB" id="A0A1F7H2A8"/>
<evidence type="ECO:0000256" key="1">
    <source>
        <dbReference type="ARBA" id="ARBA00004236"/>
    </source>
</evidence>
<feature type="transmembrane region" description="Helical" evidence="17">
    <location>
        <begin position="41"/>
        <end position="60"/>
    </location>
</feature>
<keyword evidence="13" id="KW-0511">Multifunctional enzyme</keyword>
<comment type="similarity">
    <text evidence="3">In the N-terminal section; belongs to the glycosyltransferase 51 family.</text>
</comment>
<keyword evidence="9" id="KW-0378">Hydrolase</keyword>
<evidence type="ECO:0000256" key="3">
    <source>
        <dbReference type="ARBA" id="ARBA00007739"/>
    </source>
</evidence>
<name>A0A1F7H2A8_9BACT</name>
<dbReference type="GO" id="GO:0005886">
    <property type="term" value="C:plasma membrane"/>
    <property type="evidence" value="ECO:0007669"/>
    <property type="project" value="UniProtKB-SubCell"/>
</dbReference>
<dbReference type="Gene3D" id="1.10.3810.10">
    <property type="entry name" value="Biosynthetic peptidoglycan transglycosylase-like"/>
    <property type="match status" value="1"/>
</dbReference>
<feature type="domain" description="Glycosyl transferase family 51" evidence="19">
    <location>
        <begin position="143"/>
        <end position="318"/>
    </location>
</feature>
<dbReference type="InterPro" id="IPR012338">
    <property type="entry name" value="Beta-lactam/transpept-like"/>
</dbReference>
<protein>
    <submittedName>
        <fullName evidence="20">Uncharacterized protein</fullName>
    </submittedName>
</protein>
<keyword evidence="8" id="KW-0808">Transferase</keyword>
<dbReference type="EMBL" id="MFZO01000019">
    <property type="protein sequence ID" value="OGK25034.1"/>
    <property type="molecule type" value="Genomic_DNA"/>
</dbReference>
<dbReference type="FunFam" id="1.10.3810.10:FF:000001">
    <property type="entry name" value="Penicillin-binding protein 1A"/>
    <property type="match status" value="1"/>
</dbReference>
<dbReference type="GO" id="GO:0008658">
    <property type="term" value="F:penicillin binding"/>
    <property type="evidence" value="ECO:0007669"/>
    <property type="project" value="InterPro"/>
</dbReference>
<dbReference type="InterPro" id="IPR001264">
    <property type="entry name" value="Glyco_trans_51"/>
</dbReference>
<dbReference type="GO" id="GO:0008955">
    <property type="term" value="F:peptidoglycan glycosyltransferase activity"/>
    <property type="evidence" value="ECO:0007669"/>
    <property type="project" value="UniProtKB-EC"/>
</dbReference>
<keyword evidence="12 17" id="KW-0472">Membrane</keyword>
<keyword evidence="17" id="KW-0812">Transmembrane</keyword>
<evidence type="ECO:0000256" key="2">
    <source>
        <dbReference type="ARBA" id="ARBA00007090"/>
    </source>
</evidence>
<keyword evidence="10" id="KW-0133">Cell shape</keyword>
<keyword evidence="17" id="KW-1133">Transmembrane helix</keyword>
<dbReference type="GO" id="GO:0009002">
    <property type="term" value="F:serine-type D-Ala-D-Ala carboxypeptidase activity"/>
    <property type="evidence" value="ECO:0007669"/>
    <property type="project" value="UniProtKB-EC"/>
</dbReference>
<keyword evidence="11" id="KW-0573">Peptidoglycan synthesis</keyword>
<feature type="transmembrane region" description="Helical" evidence="17">
    <location>
        <begin position="95"/>
        <end position="115"/>
    </location>
</feature>
<dbReference type="PANTHER" id="PTHR32282">
    <property type="entry name" value="BINDING PROTEIN TRANSPEPTIDASE, PUTATIVE-RELATED"/>
    <property type="match status" value="1"/>
</dbReference>
<dbReference type="InterPro" id="IPR023346">
    <property type="entry name" value="Lysozyme-like_dom_sf"/>
</dbReference>
<dbReference type="Gene3D" id="3.40.710.10">
    <property type="entry name" value="DD-peptidase/beta-lactamase superfamily"/>
    <property type="match status" value="1"/>
</dbReference>
<evidence type="ECO:0000256" key="14">
    <source>
        <dbReference type="ARBA" id="ARBA00023316"/>
    </source>
</evidence>
<keyword evidence="14" id="KW-0961">Cell wall biogenesis/degradation</keyword>
<keyword evidence="5" id="KW-0121">Carboxypeptidase</keyword>
<dbReference type="GO" id="GO:0008360">
    <property type="term" value="P:regulation of cell shape"/>
    <property type="evidence" value="ECO:0007669"/>
    <property type="project" value="UniProtKB-KW"/>
</dbReference>
<comment type="catalytic activity">
    <reaction evidence="16">
        <text>[GlcNAc-(1-&gt;4)-Mur2Ac(oyl-L-Ala-gamma-D-Glu-L-Lys-D-Ala-D-Ala)](n)-di-trans,octa-cis-undecaprenyl diphosphate + beta-D-GlcNAc-(1-&gt;4)-Mur2Ac(oyl-L-Ala-gamma-D-Glu-L-Lys-D-Ala-D-Ala)-di-trans,octa-cis-undecaprenyl diphosphate = [GlcNAc-(1-&gt;4)-Mur2Ac(oyl-L-Ala-gamma-D-Glu-L-Lys-D-Ala-D-Ala)](n+1)-di-trans,octa-cis-undecaprenyl diphosphate + di-trans,octa-cis-undecaprenyl diphosphate + H(+)</text>
        <dbReference type="Rhea" id="RHEA:23708"/>
        <dbReference type="Rhea" id="RHEA-COMP:9602"/>
        <dbReference type="Rhea" id="RHEA-COMP:9603"/>
        <dbReference type="ChEBI" id="CHEBI:15378"/>
        <dbReference type="ChEBI" id="CHEBI:58405"/>
        <dbReference type="ChEBI" id="CHEBI:60033"/>
        <dbReference type="ChEBI" id="CHEBI:78435"/>
        <dbReference type="EC" id="2.4.99.28"/>
    </reaction>
</comment>
<comment type="similarity">
    <text evidence="2">In the C-terminal section; belongs to the transpeptidase family.</text>
</comment>
<evidence type="ECO:0000256" key="12">
    <source>
        <dbReference type="ARBA" id="ARBA00023136"/>
    </source>
</evidence>
<evidence type="ECO:0000256" key="13">
    <source>
        <dbReference type="ARBA" id="ARBA00023268"/>
    </source>
</evidence>
<feature type="transmembrane region" description="Helical" evidence="17">
    <location>
        <begin position="12"/>
        <end position="35"/>
    </location>
</feature>
<dbReference type="InterPro" id="IPR050396">
    <property type="entry name" value="Glycosyltr_51/Transpeptidase"/>
</dbReference>
<evidence type="ECO:0000256" key="5">
    <source>
        <dbReference type="ARBA" id="ARBA00022645"/>
    </source>
</evidence>
<dbReference type="GO" id="GO:0009252">
    <property type="term" value="P:peptidoglycan biosynthetic process"/>
    <property type="evidence" value="ECO:0007669"/>
    <property type="project" value="UniProtKB-KW"/>
</dbReference>
<dbReference type="Proteomes" id="UP000177913">
    <property type="component" value="Unassembled WGS sequence"/>
</dbReference>
<gene>
    <name evidence="20" type="ORF">A3C25_03175</name>
</gene>
<evidence type="ECO:0000256" key="7">
    <source>
        <dbReference type="ARBA" id="ARBA00022676"/>
    </source>
</evidence>
<keyword evidence="6" id="KW-0645">Protease</keyword>